<feature type="chain" id="PRO_5015034393" evidence="1">
    <location>
        <begin position="26"/>
        <end position="194"/>
    </location>
</feature>
<dbReference type="AlphaFoldDB" id="A0A0B2BLT6"/>
<evidence type="ECO:0000313" key="2">
    <source>
        <dbReference type="EMBL" id="PJJ56283.1"/>
    </source>
</evidence>
<dbReference type="EMBL" id="PGEZ01000001">
    <property type="protein sequence ID" value="PJJ56283.1"/>
    <property type="molecule type" value="Genomic_DNA"/>
</dbReference>
<dbReference type="RefSeq" id="WP_039348838.1">
    <property type="nucleotide sequence ID" value="NZ_PGEZ01000001.1"/>
</dbReference>
<gene>
    <name evidence="2" type="ORF">CLV56_0488</name>
</gene>
<comment type="caution">
    <text evidence="2">The sequence shown here is derived from an EMBL/GenBank/DDBJ whole genome shotgun (WGS) entry which is preliminary data.</text>
</comment>
<proteinExistence type="predicted"/>
<organism evidence="2 3">
    <name type="scientific">Mumia flava</name>
    <dbReference type="NCBI Taxonomy" id="1348852"/>
    <lineage>
        <taxon>Bacteria</taxon>
        <taxon>Bacillati</taxon>
        <taxon>Actinomycetota</taxon>
        <taxon>Actinomycetes</taxon>
        <taxon>Propionibacteriales</taxon>
        <taxon>Nocardioidaceae</taxon>
        <taxon>Mumia</taxon>
    </lineage>
</organism>
<dbReference type="Proteomes" id="UP000230842">
    <property type="component" value="Unassembled WGS sequence"/>
</dbReference>
<reference evidence="2 3" key="1">
    <citation type="submission" date="2017-11" db="EMBL/GenBank/DDBJ databases">
        <title>Genomic Encyclopedia of Archaeal and Bacterial Type Strains, Phase II (KMG-II): From Individual Species to Whole Genera.</title>
        <authorList>
            <person name="Goeker M."/>
        </authorList>
    </citation>
    <scope>NUCLEOTIDE SEQUENCE [LARGE SCALE GENOMIC DNA]</scope>
    <source>
        <strain evidence="2 3">DSM 27763</strain>
    </source>
</reference>
<name>A0A0B2BLT6_9ACTN</name>
<sequence length="194" mass="21496">MIRRISLVLAAAGLAITAVASPASAQTKRFEDRRGDADEAIDITRVKVKNAKGAIRVKVVIPQFRRSGTAAAAVTVKRLRKPRTRVAVSRFHLAGFGWSRGELLNERTGEPIRCKGDRVRFTDRGFAIRIPQRCLPGKPGRIRAAAYTITRDAFSFDSDEDDLVLSGPDADIDVFPQQSLERVRPKLSPAVRYR</sequence>
<evidence type="ECO:0000313" key="3">
    <source>
        <dbReference type="Proteomes" id="UP000230842"/>
    </source>
</evidence>
<evidence type="ECO:0000256" key="1">
    <source>
        <dbReference type="SAM" id="SignalP"/>
    </source>
</evidence>
<keyword evidence="3" id="KW-1185">Reference proteome</keyword>
<protein>
    <submittedName>
        <fullName evidence="2">Uncharacterized protein</fullName>
    </submittedName>
</protein>
<accession>A0A0B2BLT6</accession>
<keyword evidence="1" id="KW-0732">Signal</keyword>
<feature type="signal peptide" evidence="1">
    <location>
        <begin position="1"/>
        <end position="25"/>
    </location>
</feature>
<dbReference type="OrthoDB" id="3827956at2"/>